<evidence type="ECO:0000256" key="2">
    <source>
        <dbReference type="PROSITE-ProRule" id="PRU00325"/>
    </source>
</evidence>
<comment type="caution">
    <text evidence="6">The sequence shown here is derived from an EMBL/GenBank/DDBJ whole genome shotgun (WGS) entry which is preliminary data.</text>
</comment>
<dbReference type="CDD" id="cd18793">
    <property type="entry name" value="SF2_C_SNF"/>
    <property type="match status" value="1"/>
</dbReference>
<dbReference type="Proteomes" id="UP001596337">
    <property type="component" value="Unassembled WGS sequence"/>
</dbReference>
<dbReference type="PROSITE" id="PS51194">
    <property type="entry name" value="HELICASE_CTER"/>
    <property type="match status" value="1"/>
</dbReference>
<keyword evidence="2" id="KW-0862">Zinc</keyword>
<dbReference type="InterPro" id="IPR013663">
    <property type="entry name" value="Helicase_SWF/SNF/SWI_bac"/>
</dbReference>
<proteinExistence type="predicted"/>
<feature type="domain" description="Helicase ATP-binding" evidence="4">
    <location>
        <begin position="646"/>
        <end position="810"/>
    </location>
</feature>
<keyword evidence="2" id="KW-0863">Zinc-finger</keyword>
<dbReference type="InterPro" id="IPR000330">
    <property type="entry name" value="SNF2_N"/>
</dbReference>
<dbReference type="Pfam" id="PF08455">
    <property type="entry name" value="SNF2_assoc"/>
    <property type="match status" value="1"/>
</dbReference>
<evidence type="ECO:0000259" key="5">
    <source>
        <dbReference type="PROSITE" id="PS51194"/>
    </source>
</evidence>
<protein>
    <submittedName>
        <fullName evidence="6">SNF2-related protein</fullName>
    </submittedName>
</protein>
<dbReference type="CDD" id="cd18012">
    <property type="entry name" value="DEXQc_arch_SWI2_SNF2"/>
    <property type="match status" value="1"/>
</dbReference>
<dbReference type="InterPro" id="IPR007527">
    <property type="entry name" value="Znf_SWIM"/>
</dbReference>
<dbReference type="InterPro" id="IPR049730">
    <property type="entry name" value="SNF2/RAD54-like_C"/>
</dbReference>
<evidence type="ECO:0000259" key="4">
    <source>
        <dbReference type="PROSITE" id="PS51192"/>
    </source>
</evidence>
<dbReference type="PROSITE" id="PS50966">
    <property type="entry name" value="ZF_SWIM"/>
    <property type="match status" value="1"/>
</dbReference>
<reference evidence="7" key="1">
    <citation type="journal article" date="2019" name="Int. J. Syst. Evol. Microbiol.">
        <title>The Global Catalogue of Microorganisms (GCM) 10K type strain sequencing project: providing services to taxonomists for standard genome sequencing and annotation.</title>
        <authorList>
            <consortium name="The Broad Institute Genomics Platform"/>
            <consortium name="The Broad Institute Genome Sequencing Center for Infectious Disease"/>
            <person name="Wu L."/>
            <person name="Ma J."/>
        </authorList>
    </citation>
    <scope>NUCLEOTIDE SEQUENCE [LARGE SCALE GENOMIC DNA]</scope>
    <source>
        <strain evidence="7">KCTC 32255</strain>
    </source>
</reference>
<dbReference type="Gene3D" id="3.40.50.300">
    <property type="entry name" value="P-loop containing nucleotide triphosphate hydrolases"/>
    <property type="match status" value="1"/>
</dbReference>
<dbReference type="Gene3D" id="3.40.50.10810">
    <property type="entry name" value="Tandem AAA-ATPase domain"/>
    <property type="match status" value="1"/>
</dbReference>
<keyword evidence="2" id="KW-0479">Metal-binding</keyword>
<accession>A0ABW2CAF4</accession>
<dbReference type="PANTHER" id="PTHR10799">
    <property type="entry name" value="SNF2/RAD54 HELICASE FAMILY"/>
    <property type="match status" value="1"/>
</dbReference>
<evidence type="ECO:0000313" key="6">
    <source>
        <dbReference type="EMBL" id="MFC6871702.1"/>
    </source>
</evidence>
<name>A0ABW2CAF4_9PSEU</name>
<keyword evidence="7" id="KW-1185">Reference proteome</keyword>
<dbReference type="Pfam" id="PF00271">
    <property type="entry name" value="Helicase_C"/>
    <property type="match status" value="1"/>
</dbReference>
<evidence type="ECO:0000256" key="1">
    <source>
        <dbReference type="ARBA" id="ARBA00022801"/>
    </source>
</evidence>
<dbReference type="InterPro" id="IPR014001">
    <property type="entry name" value="Helicase_ATP-bd"/>
</dbReference>
<dbReference type="RefSeq" id="WP_390221127.1">
    <property type="nucleotide sequence ID" value="NZ_JBHSXX010000001.1"/>
</dbReference>
<dbReference type="InterPro" id="IPR038718">
    <property type="entry name" value="SNF2-like_sf"/>
</dbReference>
<feature type="domain" description="Helicase C-terminal" evidence="5">
    <location>
        <begin position="931"/>
        <end position="1091"/>
    </location>
</feature>
<dbReference type="SMART" id="SM00490">
    <property type="entry name" value="HELICc"/>
    <property type="match status" value="1"/>
</dbReference>
<dbReference type="Pfam" id="PF00176">
    <property type="entry name" value="SNF2-rel_dom"/>
    <property type="match status" value="1"/>
</dbReference>
<feature type="domain" description="SWIM-type" evidence="3">
    <location>
        <begin position="59"/>
        <end position="95"/>
    </location>
</feature>
<dbReference type="InterPro" id="IPR027417">
    <property type="entry name" value="P-loop_NTPase"/>
</dbReference>
<evidence type="ECO:0000259" key="3">
    <source>
        <dbReference type="PROSITE" id="PS50966"/>
    </source>
</evidence>
<dbReference type="InterPro" id="IPR001650">
    <property type="entry name" value="Helicase_C-like"/>
</dbReference>
<organism evidence="6 7">
    <name type="scientific">Haloechinothrix salitolerans</name>
    <dbReference type="NCBI Taxonomy" id="926830"/>
    <lineage>
        <taxon>Bacteria</taxon>
        <taxon>Bacillati</taxon>
        <taxon>Actinomycetota</taxon>
        <taxon>Actinomycetes</taxon>
        <taxon>Pseudonocardiales</taxon>
        <taxon>Pseudonocardiaceae</taxon>
        <taxon>Haloechinothrix</taxon>
    </lineage>
</organism>
<dbReference type="PROSITE" id="PS51192">
    <property type="entry name" value="HELICASE_ATP_BIND_1"/>
    <property type="match status" value="1"/>
</dbReference>
<dbReference type="SUPFAM" id="SSF52540">
    <property type="entry name" value="P-loop containing nucleoside triphosphate hydrolases"/>
    <property type="match status" value="2"/>
</dbReference>
<gene>
    <name evidence="6" type="ORF">ACFQGD_31735</name>
</gene>
<sequence>MRYEVPLDIDPAEIIEVVGPETYARGLNYARQGRVERAVYRARAGAIVGTVNGNARKPYTTTARLAPEGGFDHGQCSCPVGFNCKHVVALLLAAAEDGDAPGEQTSSSWEQPLQELCGTKQNATPHTPLAIELMASRGLRGREHNISARLVRPGKRGGWVAGDLSWTRLDALHLYGDYDDDQVRLLQELYSLAQPPGGARYPGRYSGYSSADDKYLDLSTFSSRQLWPLLDQARAAGVRLVHGTRRGELDPVCDAEVCLDVTRGKSGGLDVTPLLRVDDGGAGFLDGVQPRPLRFIGRNGHGLVFTDRAAAKGDPGGWPLWLAKLAKPASEQLQQLVLDGRKLSIPAGGVDRFRDEFYPQLRHTATIVSSDDSFTPPEISEPELVLTADYREGHELELSWAWRYHIGDSPLTIQLDGPLAESGVRDLPAEQAIVERLDSGLERFSLARGGQSHARVLRDTRLSGVETMRFTTELLPLLSDTPGLEVAVTGEQPDYREAGESLRIGLSTEESDGRDWFDLGVSITVEGREVPFSDVFKGIARNESHLLLPDGAFFSLEKPELQTLRRLIEEARSLQDVDSDTLQISRFQADLWGELTELGVVESQASEWRRQVDGLLALGTLDPPKLPTNLNAQLRPYQEDGYAWLAFLWQHQLGGVLADDMGLGKTLQTLALASHAKETSGGDIPPFLIVAPASVVSNWAAEAQRFTPDLDVVPVGETLARRGESLVDVAEGADVVVTSYTLLRLDFEEYESVAWSGLVLDEAQFAKNHKSKVYQCARRLPAPFKLAITGTPMENNLMELWSLLSITAPGLFPNPTRFKEYYSRPIERGEAPELLTQLRRRIKPLVKRRTKEQVVADLPSKQEQVLEVEMHQRHRTIYERHLQRERQKVLKLLDDVDRNRFTILRSLTLLRQLSLHPAMVDEQYADVPCGKLDALFEHLHEVIDGGHRALVFSQFTGFLDQVRKRMIDEGITYTYLDGKTRNRADVIDQFKRGDAPVFLISLKAGGFGLNLTEADYCFLLDPWWNPATESQAVDRTHRIGQTRNVMVYRLISSNTIEEKVMALKERKAQLFASVMEDGGAFSSALDAEDIRALFE</sequence>
<evidence type="ECO:0000313" key="7">
    <source>
        <dbReference type="Proteomes" id="UP001596337"/>
    </source>
</evidence>
<dbReference type="EMBL" id="JBHSXX010000001">
    <property type="protein sequence ID" value="MFC6871702.1"/>
    <property type="molecule type" value="Genomic_DNA"/>
</dbReference>
<dbReference type="SMART" id="SM00487">
    <property type="entry name" value="DEXDc"/>
    <property type="match status" value="1"/>
</dbReference>
<keyword evidence="1" id="KW-0378">Hydrolase</keyword>
<dbReference type="Pfam" id="PF04434">
    <property type="entry name" value="SWIM"/>
    <property type="match status" value="1"/>
</dbReference>